<dbReference type="Proteomes" id="UP000629468">
    <property type="component" value="Unassembled WGS sequence"/>
</dbReference>
<dbReference type="AlphaFoldDB" id="A0A8H7F5Y7"/>
<gene>
    <name evidence="1" type="ORF">Agabi119p4_2857</name>
</gene>
<organism evidence="1 2">
    <name type="scientific">Agaricus bisporus var. burnettii</name>
    <dbReference type="NCBI Taxonomy" id="192524"/>
    <lineage>
        <taxon>Eukaryota</taxon>
        <taxon>Fungi</taxon>
        <taxon>Dikarya</taxon>
        <taxon>Basidiomycota</taxon>
        <taxon>Agaricomycotina</taxon>
        <taxon>Agaricomycetes</taxon>
        <taxon>Agaricomycetidae</taxon>
        <taxon>Agaricales</taxon>
        <taxon>Agaricineae</taxon>
        <taxon>Agaricaceae</taxon>
        <taxon>Agaricus</taxon>
    </lineage>
</organism>
<comment type="caution">
    <text evidence="1">The sequence shown here is derived from an EMBL/GenBank/DDBJ whole genome shotgun (WGS) entry which is preliminary data.</text>
</comment>
<sequence length="107" mass="12123">MDLSSHIIEFLPWPGLQYNTRYWAKAKRGVTPSSRYYQGQQVRPISLFQHHHRSPPSYGLCPAYGPLPQVDLRVIPRPISWRKCPASVPHPEGETCLGLSAGIHAHQ</sequence>
<proteinExistence type="predicted"/>
<reference evidence="1 2" key="1">
    <citation type="journal article" name="Sci. Rep.">
        <title>Telomere-to-telomere assembled and centromere annotated genomes of the two main subspecies of the button mushroom Agaricus bisporus reveal especially polymorphic chromosome ends.</title>
        <authorList>
            <person name="Sonnenberg A.S.M."/>
            <person name="Sedaghat-Telgerd N."/>
            <person name="Lavrijssen B."/>
            <person name="Ohm R.A."/>
            <person name="Hendrickx P.M."/>
            <person name="Scholtmeijer K."/>
            <person name="Baars J.J.P."/>
            <person name="van Peer A."/>
        </authorList>
    </citation>
    <scope>NUCLEOTIDE SEQUENCE [LARGE SCALE GENOMIC DNA]</scope>
    <source>
        <strain evidence="1 2">H119_p4</strain>
    </source>
</reference>
<dbReference type="EMBL" id="JABXXO010000004">
    <property type="protein sequence ID" value="KAF7778512.1"/>
    <property type="molecule type" value="Genomic_DNA"/>
</dbReference>
<protein>
    <submittedName>
        <fullName evidence="1">Uncharacterized protein</fullName>
    </submittedName>
</protein>
<name>A0A8H7F5Y7_AGABI</name>
<accession>A0A8H7F5Y7</accession>
<evidence type="ECO:0000313" key="2">
    <source>
        <dbReference type="Proteomes" id="UP000629468"/>
    </source>
</evidence>
<evidence type="ECO:0000313" key="1">
    <source>
        <dbReference type="EMBL" id="KAF7778512.1"/>
    </source>
</evidence>